<organism evidence="7 8">
    <name type="scientific">Peronospora matthiolae</name>
    <dbReference type="NCBI Taxonomy" id="2874970"/>
    <lineage>
        <taxon>Eukaryota</taxon>
        <taxon>Sar</taxon>
        <taxon>Stramenopiles</taxon>
        <taxon>Oomycota</taxon>
        <taxon>Peronosporomycetes</taxon>
        <taxon>Peronosporales</taxon>
        <taxon>Peronosporaceae</taxon>
        <taxon>Peronospora</taxon>
    </lineage>
</organism>
<dbReference type="Proteomes" id="UP001162060">
    <property type="component" value="Unassembled WGS sequence"/>
</dbReference>
<feature type="transmembrane region" description="Helical" evidence="5">
    <location>
        <begin position="46"/>
        <end position="72"/>
    </location>
</feature>
<comment type="subcellular location">
    <subcellularLocation>
        <location evidence="1">Membrane</location>
    </subcellularLocation>
</comment>
<feature type="domain" description="Fatty acid hydroxylase" evidence="6">
    <location>
        <begin position="142"/>
        <end position="282"/>
    </location>
</feature>
<dbReference type="PANTHER" id="PTHR11863">
    <property type="entry name" value="STEROL DESATURASE"/>
    <property type="match status" value="1"/>
</dbReference>
<keyword evidence="3 5" id="KW-1133">Transmembrane helix</keyword>
<evidence type="ECO:0000256" key="5">
    <source>
        <dbReference type="SAM" id="Phobius"/>
    </source>
</evidence>
<evidence type="ECO:0000256" key="4">
    <source>
        <dbReference type="ARBA" id="ARBA00023136"/>
    </source>
</evidence>
<evidence type="ECO:0000256" key="2">
    <source>
        <dbReference type="ARBA" id="ARBA00022692"/>
    </source>
</evidence>
<evidence type="ECO:0000313" key="8">
    <source>
        <dbReference type="Proteomes" id="UP001162060"/>
    </source>
</evidence>
<comment type="caution">
    <text evidence="7">The sequence shown here is derived from an EMBL/GenBank/DDBJ whole genome shotgun (WGS) entry which is preliminary data.</text>
</comment>
<dbReference type="EMBL" id="CAKLBY020000016">
    <property type="protein sequence ID" value="CAK7898595.1"/>
    <property type="molecule type" value="Genomic_DNA"/>
</dbReference>
<keyword evidence="2 5" id="KW-0812">Transmembrane</keyword>
<protein>
    <recommendedName>
        <fullName evidence="6">Fatty acid hydroxylase domain-containing protein</fullName>
    </recommendedName>
</protein>
<accession>A0AAV1T221</accession>
<dbReference type="GO" id="GO:0008610">
    <property type="term" value="P:lipid biosynthetic process"/>
    <property type="evidence" value="ECO:0007669"/>
    <property type="project" value="InterPro"/>
</dbReference>
<keyword evidence="4 5" id="KW-0472">Membrane</keyword>
<dbReference type="GO" id="GO:0005506">
    <property type="term" value="F:iron ion binding"/>
    <property type="evidence" value="ECO:0007669"/>
    <property type="project" value="InterPro"/>
</dbReference>
<proteinExistence type="predicted"/>
<dbReference type="InterPro" id="IPR050307">
    <property type="entry name" value="Sterol_Desaturase_Related"/>
</dbReference>
<dbReference type="InterPro" id="IPR006694">
    <property type="entry name" value="Fatty_acid_hydroxylase"/>
</dbReference>
<reference evidence="7" key="1">
    <citation type="submission" date="2024-01" db="EMBL/GenBank/DDBJ databases">
        <authorList>
            <person name="Webb A."/>
        </authorList>
    </citation>
    <scope>NUCLEOTIDE SEQUENCE</scope>
    <source>
        <strain evidence="7">Pm1</strain>
    </source>
</reference>
<evidence type="ECO:0000259" key="6">
    <source>
        <dbReference type="Pfam" id="PF04116"/>
    </source>
</evidence>
<dbReference type="GO" id="GO:0016491">
    <property type="term" value="F:oxidoreductase activity"/>
    <property type="evidence" value="ECO:0007669"/>
    <property type="project" value="InterPro"/>
</dbReference>
<dbReference type="AlphaFoldDB" id="A0AAV1T221"/>
<name>A0AAV1T221_9STRA</name>
<feature type="transmembrane region" description="Helical" evidence="5">
    <location>
        <begin position="124"/>
        <end position="147"/>
    </location>
</feature>
<feature type="transmembrane region" description="Helical" evidence="5">
    <location>
        <begin position="15"/>
        <end position="34"/>
    </location>
</feature>
<gene>
    <name evidence="7" type="ORF">PM001_LOCUS1686</name>
</gene>
<dbReference type="Pfam" id="PF04116">
    <property type="entry name" value="FA_hydroxylase"/>
    <property type="match status" value="1"/>
</dbReference>
<evidence type="ECO:0000256" key="1">
    <source>
        <dbReference type="ARBA" id="ARBA00004370"/>
    </source>
</evidence>
<evidence type="ECO:0000256" key="3">
    <source>
        <dbReference type="ARBA" id="ARBA00022989"/>
    </source>
</evidence>
<sequence length="293" mass="33901">MSGSMLQLVARRCKYYAFINTFICSVGLFTYVSLLSMNHSGDSIVVLVQLLLVYSVSLLRIVAIIKWFEWIATKKPQIHGKKHIQLTGEQTRSIYYCIVRVVVPTECASYWFARQTAGSMQGNLNWWTFLVEFAAFIPKSLLFEVIFDFFHFAAHWACHQSPWLYKNVHKRHHLHIHPCPLSTYAQDGVDLILTNVMPFCLAWSFGFCMSDLQLHLLLAYKTYVEVAGHSGLDIKGFSFPQMPLLNDFTSICLRVHDHDLHHARQRYNFAKRFSLWDKAFHTFRAGDTVSPVL</sequence>
<dbReference type="GO" id="GO:0016020">
    <property type="term" value="C:membrane"/>
    <property type="evidence" value="ECO:0007669"/>
    <property type="project" value="UniProtKB-SubCell"/>
</dbReference>
<evidence type="ECO:0000313" key="7">
    <source>
        <dbReference type="EMBL" id="CAK7898595.1"/>
    </source>
</evidence>